<evidence type="ECO:0000313" key="2">
    <source>
        <dbReference type="Proteomes" id="UP000694892"/>
    </source>
</evidence>
<evidence type="ECO:0000313" key="1">
    <source>
        <dbReference type="EMBL" id="OCU00194.1"/>
    </source>
</evidence>
<dbReference type="Proteomes" id="UP000694892">
    <property type="component" value="Chromosome 1L"/>
</dbReference>
<protein>
    <submittedName>
        <fullName evidence="1">Uncharacterized protein</fullName>
    </submittedName>
</protein>
<dbReference type="AlphaFoldDB" id="A0A974DYE4"/>
<dbReference type="OMA" id="EYNIANS"/>
<name>A0A974DYE4_XENLA</name>
<gene>
    <name evidence="1" type="ORF">XELAEV_18005968mg</name>
</gene>
<proteinExistence type="predicted"/>
<sequence>MTDQDQFQYLQLSHFISNRFPIAPIAKPSRFEWLYCNLSFRKALISELYRLLWHDRSPAKTKHQIRWETHIGESLSEEQWTDIFIDMAKISLNVLIKEKPYKILYDWGCGQEADNWHNWWTCPIAQQIWTDTFNIISSILQTNVAPDPWESLFGRRLQLSRNRNTLAAQICSATRCVLASMWKGSGPHRSVLDRKIWWIAANEKITYLLKDKVDKYDLIWNPWITKDDPI</sequence>
<accession>A0A974DYE4</accession>
<dbReference type="EMBL" id="CM004466">
    <property type="protein sequence ID" value="OCU00194.1"/>
    <property type="molecule type" value="Genomic_DNA"/>
</dbReference>
<reference evidence="2" key="1">
    <citation type="journal article" date="2016" name="Nature">
        <title>Genome evolution in the allotetraploid frog Xenopus laevis.</title>
        <authorList>
            <person name="Session A.M."/>
            <person name="Uno Y."/>
            <person name="Kwon T."/>
            <person name="Chapman J.A."/>
            <person name="Toyoda A."/>
            <person name="Takahashi S."/>
            <person name="Fukui A."/>
            <person name="Hikosaka A."/>
            <person name="Suzuki A."/>
            <person name="Kondo M."/>
            <person name="van Heeringen S.J."/>
            <person name="Quigley I."/>
            <person name="Heinz S."/>
            <person name="Ogino H."/>
            <person name="Ochi H."/>
            <person name="Hellsten U."/>
            <person name="Lyons J.B."/>
            <person name="Simakov O."/>
            <person name="Putnam N."/>
            <person name="Stites J."/>
            <person name="Kuroki Y."/>
            <person name="Tanaka T."/>
            <person name="Michiue T."/>
            <person name="Watanabe M."/>
            <person name="Bogdanovic O."/>
            <person name="Lister R."/>
            <person name="Georgiou G."/>
            <person name="Paranjpe S.S."/>
            <person name="van Kruijsbergen I."/>
            <person name="Shu S."/>
            <person name="Carlson J."/>
            <person name="Kinoshita T."/>
            <person name="Ohta Y."/>
            <person name="Mawaribuchi S."/>
            <person name="Jenkins J."/>
            <person name="Grimwood J."/>
            <person name="Schmutz J."/>
            <person name="Mitros T."/>
            <person name="Mozaffari S.V."/>
            <person name="Suzuki Y."/>
            <person name="Haramoto Y."/>
            <person name="Yamamoto T.S."/>
            <person name="Takagi C."/>
            <person name="Heald R."/>
            <person name="Miller K."/>
            <person name="Haudenschild C."/>
            <person name="Kitzman J."/>
            <person name="Nakayama T."/>
            <person name="Izutsu Y."/>
            <person name="Robert J."/>
            <person name="Fortriede J."/>
            <person name="Burns K."/>
            <person name="Lotay V."/>
            <person name="Karimi K."/>
            <person name="Yasuoka Y."/>
            <person name="Dichmann D.S."/>
            <person name="Flajnik M.F."/>
            <person name="Houston D.W."/>
            <person name="Shendure J."/>
            <person name="DuPasquier L."/>
            <person name="Vize P.D."/>
            <person name="Zorn A.M."/>
            <person name="Ito M."/>
            <person name="Marcotte E.M."/>
            <person name="Wallingford J.B."/>
            <person name="Ito Y."/>
            <person name="Asashima M."/>
            <person name="Ueno N."/>
            <person name="Matsuda Y."/>
            <person name="Veenstra G.J."/>
            <person name="Fujiyama A."/>
            <person name="Harland R.M."/>
            <person name="Taira M."/>
            <person name="Rokhsar D.S."/>
        </authorList>
    </citation>
    <scope>NUCLEOTIDE SEQUENCE [LARGE SCALE GENOMIC DNA]</scope>
    <source>
        <strain evidence="2">J</strain>
    </source>
</reference>
<organism evidence="1 2">
    <name type="scientific">Xenopus laevis</name>
    <name type="common">African clawed frog</name>
    <dbReference type="NCBI Taxonomy" id="8355"/>
    <lineage>
        <taxon>Eukaryota</taxon>
        <taxon>Metazoa</taxon>
        <taxon>Chordata</taxon>
        <taxon>Craniata</taxon>
        <taxon>Vertebrata</taxon>
        <taxon>Euteleostomi</taxon>
        <taxon>Amphibia</taxon>
        <taxon>Batrachia</taxon>
        <taxon>Anura</taxon>
        <taxon>Pipoidea</taxon>
        <taxon>Pipidae</taxon>
        <taxon>Xenopodinae</taxon>
        <taxon>Xenopus</taxon>
        <taxon>Xenopus</taxon>
    </lineage>
</organism>